<feature type="transmembrane region" description="Helical" evidence="5">
    <location>
        <begin position="105"/>
        <end position="122"/>
    </location>
</feature>
<keyword evidence="3 5" id="KW-1133">Transmembrane helix</keyword>
<accession>A0A382EWE4</accession>
<feature type="transmembrane region" description="Helical" evidence="5">
    <location>
        <begin position="235"/>
        <end position="258"/>
    </location>
</feature>
<feature type="domain" description="Sodium/calcium exchanger membrane region" evidence="6">
    <location>
        <begin position="4"/>
        <end position="147"/>
    </location>
</feature>
<dbReference type="Gene3D" id="1.20.1420.30">
    <property type="entry name" value="NCX, central ion-binding region"/>
    <property type="match status" value="1"/>
</dbReference>
<gene>
    <name evidence="7" type="ORF">METZ01_LOCUS207117</name>
</gene>
<reference evidence="7" key="1">
    <citation type="submission" date="2018-05" db="EMBL/GenBank/DDBJ databases">
        <authorList>
            <person name="Lanie J.A."/>
            <person name="Ng W.-L."/>
            <person name="Kazmierczak K.M."/>
            <person name="Andrzejewski T.M."/>
            <person name="Davidsen T.M."/>
            <person name="Wayne K.J."/>
            <person name="Tettelin H."/>
            <person name="Glass J.I."/>
            <person name="Rusch D."/>
            <person name="Podicherti R."/>
            <person name="Tsui H.-C.T."/>
            <person name="Winkler M.E."/>
        </authorList>
    </citation>
    <scope>NUCLEOTIDE SEQUENCE</scope>
</reference>
<feature type="transmembrane region" description="Helical" evidence="5">
    <location>
        <begin position="205"/>
        <end position="228"/>
    </location>
</feature>
<name>A0A382EWE4_9ZZZZ</name>
<proteinExistence type="predicted"/>
<dbReference type="NCBIfam" id="TIGR00367">
    <property type="entry name" value="calcium/sodium antiporter"/>
    <property type="match status" value="1"/>
</dbReference>
<comment type="subcellular location">
    <subcellularLocation>
        <location evidence="1">Membrane</location>
        <topology evidence="1">Multi-pass membrane protein</topology>
    </subcellularLocation>
</comment>
<keyword evidence="4 5" id="KW-0472">Membrane</keyword>
<dbReference type="GO" id="GO:0008273">
    <property type="term" value="F:calcium, potassium:sodium antiporter activity"/>
    <property type="evidence" value="ECO:0007669"/>
    <property type="project" value="TreeGrafter"/>
</dbReference>
<dbReference type="EMBL" id="UINC01046355">
    <property type="protein sequence ID" value="SVB54263.1"/>
    <property type="molecule type" value="Genomic_DNA"/>
</dbReference>
<evidence type="ECO:0000256" key="3">
    <source>
        <dbReference type="ARBA" id="ARBA00022989"/>
    </source>
</evidence>
<dbReference type="PANTHER" id="PTHR10846">
    <property type="entry name" value="SODIUM/POTASSIUM/CALCIUM EXCHANGER"/>
    <property type="match status" value="1"/>
</dbReference>
<evidence type="ECO:0000256" key="4">
    <source>
        <dbReference type="ARBA" id="ARBA00023136"/>
    </source>
</evidence>
<organism evidence="7">
    <name type="scientific">marine metagenome</name>
    <dbReference type="NCBI Taxonomy" id="408172"/>
    <lineage>
        <taxon>unclassified sequences</taxon>
        <taxon>metagenomes</taxon>
        <taxon>ecological metagenomes</taxon>
    </lineage>
</organism>
<dbReference type="GO" id="GO:0005886">
    <property type="term" value="C:plasma membrane"/>
    <property type="evidence" value="ECO:0007669"/>
    <property type="project" value="TreeGrafter"/>
</dbReference>
<feature type="transmembrane region" description="Helical" evidence="5">
    <location>
        <begin position="128"/>
        <end position="147"/>
    </location>
</feature>
<dbReference type="InterPro" id="IPR004481">
    <property type="entry name" value="K/Na/Ca-exchanger"/>
</dbReference>
<dbReference type="Pfam" id="PF01699">
    <property type="entry name" value="Na_Ca_ex"/>
    <property type="match status" value="2"/>
</dbReference>
<feature type="transmembrane region" description="Helical" evidence="5">
    <location>
        <begin position="168"/>
        <end position="193"/>
    </location>
</feature>
<feature type="non-terminal residue" evidence="7">
    <location>
        <position position="1"/>
    </location>
</feature>
<evidence type="ECO:0000256" key="2">
    <source>
        <dbReference type="ARBA" id="ARBA00022692"/>
    </source>
</evidence>
<evidence type="ECO:0000259" key="6">
    <source>
        <dbReference type="Pfam" id="PF01699"/>
    </source>
</evidence>
<sequence>VGTAALLMVAAFVVLAKCADWLVEGAVDFALHLKVPPILIGIVIVSVGTTTPELAVSVSAALSGNAQMALGNAVGSVIYDDGLALPLVAFFSPVVVLIDKGVLRSAAIFLITVGLLAYFMAFDGTLSRGEGAILVVGFVCYLLYTYWEHRHGRSVVDEEELDHEPRPWLNTILLMAGGLVGVLVSSKGIVIAAPIVARAMGISNIIITLVVVALGTSIPEIATCIVAARKRQGALAIGNILGADILNICWIAGASAVVNDLVVDTDVIHFMFPAMILIVLTMLGLMRIGYRFERWKSLILLIMCVTYL</sequence>
<protein>
    <recommendedName>
        <fullName evidence="6">Sodium/calcium exchanger membrane region domain-containing protein</fullName>
    </recommendedName>
</protein>
<evidence type="ECO:0000256" key="1">
    <source>
        <dbReference type="ARBA" id="ARBA00004141"/>
    </source>
</evidence>
<dbReference type="InterPro" id="IPR004837">
    <property type="entry name" value="NaCa_Exmemb"/>
</dbReference>
<feature type="transmembrane region" description="Helical" evidence="5">
    <location>
        <begin position="77"/>
        <end position="98"/>
    </location>
</feature>
<evidence type="ECO:0000313" key="7">
    <source>
        <dbReference type="EMBL" id="SVB54263.1"/>
    </source>
</evidence>
<dbReference type="GO" id="GO:0006874">
    <property type="term" value="P:intracellular calcium ion homeostasis"/>
    <property type="evidence" value="ECO:0007669"/>
    <property type="project" value="TreeGrafter"/>
</dbReference>
<feature type="transmembrane region" description="Helical" evidence="5">
    <location>
        <begin position="270"/>
        <end position="290"/>
    </location>
</feature>
<feature type="domain" description="Sodium/calcium exchanger membrane region" evidence="6">
    <location>
        <begin position="172"/>
        <end position="307"/>
    </location>
</feature>
<keyword evidence="2 5" id="KW-0812">Transmembrane</keyword>
<dbReference type="GO" id="GO:0005262">
    <property type="term" value="F:calcium channel activity"/>
    <property type="evidence" value="ECO:0007669"/>
    <property type="project" value="TreeGrafter"/>
</dbReference>
<feature type="non-terminal residue" evidence="7">
    <location>
        <position position="308"/>
    </location>
</feature>
<evidence type="ECO:0000256" key="5">
    <source>
        <dbReference type="SAM" id="Phobius"/>
    </source>
</evidence>
<dbReference type="InterPro" id="IPR044880">
    <property type="entry name" value="NCX_ion-bd_dom_sf"/>
</dbReference>
<dbReference type="AlphaFoldDB" id="A0A382EWE4"/>
<dbReference type="PANTHER" id="PTHR10846:SF8">
    <property type="entry name" value="INNER MEMBRANE PROTEIN YRBG"/>
    <property type="match status" value="1"/>
</dbReference>